<comment type="caution">
    <text evidence="2">The sequence shown here is derived from an EMBL/GenBank/DDBJ whole genome shotgun (WGS) entry which is preliminary data.</text>
</comment>
<gene>
    <name evidence="2" type="ORF">CCACVL1_20376</name>
</gene>
<sequence>MAAASVLLDEREERTSRIQRRKRKPTQQSASRTIVTNIQTIWAVN</sequence>
<proteinExistence type="predicted"/>
<organism evidence="2 3">
    <name type="scientific">Corchorus capsularis</name>
    <name type="common">Jute</name>
    <dbReference type="NCBI Taxonomy" id="210143"/>
    <lineage>
        <taxon>Eukaryota</taxon>
        <taxon>Viridiplantae</taxon>
        <taxon>Streptophyta</taxon>
        <taxon>Embryophyta</taxon>
        <taxon>Tracheophyta</taxon>
        <taxon>Spermatophyta</taxon>
        <taxon>Magnoliopsida</taxon>
        <taxon>eudicotyledons</taxon>
        <taxon>Gunneridae</taxon>
        <taxon>Pentapetalae</taxon>
        <taxon>rosids</taxon>
        <taxon>malvids</taxon>
        <taxon>Malvales</taxon>
        <taxon>Malvaceae</taxon>
        <taxon>Grewioideae</taxon>
        <taxon>Apeibeae</taxon>
        <taxon>Corchorus</taxon>
    </lineage>
</organism>
<accession>A0A1R3HBJ1</accession>
<evidence type="ECO:0000313" key="3">
    <source>
        <dbReference type="Proteomes" id="UP000188268"/>
    </source>
</evidence>
<feature type="region of interest" description="Disordered" evidence="1">
    <location>
        <begin position="1"/>
        <end position="31"/>
    </location>
</feature>
<keyword evidence="3" id="KW-1185">Reference proteome</keyword>
<protein>
    <submittedName>
        <fullName evidence="2">Uncharacterized protein</fullName>
    </submittedName>
</protein>
<name>A0A1R3HBJ1_COCAP</name>
<evidence type="ECO:0000313" key="2">
    <source>
        <dbReference type="EMBL" id="OMO67697.1"/>
    </source>
</evidence>
<evidence type="ECO:0000256" key="1">
    <source>
        <dbReference type="SAM" id="MobiDB-lite"/>
    </source>
</evidence>
<dbReference type="AlphaFoldDB" id="A0A1R3HBJ1"/>
<dbReference type="EMBL" id="AWWV01012383">
    <property type="protein sequence ID" value="OMO67697.1"/>
    <property type="molecule type" value="Genomic_DNA"/>
</dbReference>
<dbReference type="Proteomes" id="UP000188268">
    <property type="component" value="Unassembled WGS sequence"/>
</dbReference>
<dbReference type="Gramene" id="OMO67697">
    <property type="protein sequence ID" value="OMO67697"/>
    <property type="gene ID" value="CCACVL1_20376"/>
</dbReference>
<reference evidence="2 3" key="1">
    <citation type="submission" date="2013-09" db="EMBL/GenBank/DDBJ databases">
        <title>Corchorus capsularis genome sequencing.</title>
        <authorList>
            <person name="Alam M."/>
            <person name="Haque M.S."/>
            <person name="Islam M.S."/>
            <person name="Emdad E.M."/>
            <person name="Islam M.M."/>
            <person name="Ahmed B."/>
            <person name="Halim A."/>
            <person name="Hossen Q.M.M."/>
            <person name="Hossain M.Z."/>
            <person name="Ahmed R."/>
            <person name="Khan M.M."/>
            <person name="Islam R."/>
            <person name="Rashid M.M."/>
            <person name="Khan S.A."/>
            <person name="Rahman M.S."/>
            <person name="Alam M."/>
        </authorList>
    </citation>
    <scope>NUCLEOTIDE SEQUENCE [LARGE SCALE GENOMIC DNA]</scope>
    <source>
        <strain evidence="3">cv. CVL-1</strain>
        <tissue evidence="2">Whole seedling</tissue>
    </source>
</reference>